<accession>A0ABT1MHW6</accession>
<dbReference type="RefSeq" id="WP_255027491.1">
    <property type="nucleotide sequence ID" value="NZ_JANDHW010000007.1"/>
</dbReference>
<dbReference type="HAMAP" id="MF_00652">
    <property type="entry name" value="UPF0246"/>
    <property type="match status" value="1"/>
</dbReference>
<sequence>MLTLLSPTRTMNMEARIPPDCPHATTPRFIKESETLIKGLQTFSAGELARIMQINTSVANKFYHIYQHFYNTNIPSLQAVLAYNGNVYKKLNAENFNREDFIYAQNKVRIISTLFGWITPIDGIKAYRLMFRMHIPGTGDENLYQFWSPRLTSTCINELKDNGNILINLASDEIFKSLDKKALINAGIKIISPVFKDYREGKLRSYQIYSKQARGSFARYIVKNKITDPQDLLSYQEDGYHYDANLSSETQYIYTR</sequence>
<evidence type="ECO:0000256" key="1">
    <source>
        <dbReference type="HAMAP-Rule" id="MF_00652"/>
    </source>
</evidence>
<dbReference type="InterPro" id="IPR005583">
    <property type="entry name" value="YaaA"/>
</dbReference>
<keyword evidence="3" id="KW-1185">Reference proteome</keyword>
<dbReference type="EMBL" id="JANDHW010000007">
    <property type="protein sequence ID" value="MCP9612225.1"/>
    <property type="molecule type" value="Genomic_DNA"/>
</dbReference>
<dbReference type="PANTHER" id="PTHR30283:SF4">
    <property type="entry name" value="PEROXIDE STRESS RESISTANCE PROTEIN YAAA"/>
    <property type="match status" value="1"/>
</dbReference>
<organism evidence="2 3">
    <name type="scientific">Coprobacter tertius</name>
    <dbReference type="NCBI Taxonomy" id="2944915"/>
    <lineage>
        <taxon>Bacteria</taxon>
        <taxon>Pseudomonadati</taxon>
        <taxon>Bacteroidota</taxon>
        <taxon>Bacteroidia</taxon>
        <taxon>Bacteroidales</taxon>
        <taxon>Barnesiellaceae</taxon>
        <taxon>Coprobacter</taxon>
    </lineage>
</organism>
<dbReference type="Proteomes" id="UP001205603">
    <property type="component" value="Unassembled WGS sequence"/>
</dbReference>
<dbReference type="PANTHER" id="PTHR30283">
    <property type="entry name" value="PEROXIDE STRESS RESPONSE PROTEIN YAAA"/>
    <property type="match status" value="1"/>
</dbReference>
<comment type="similarity">
    <text evidence="1">Belongs to the UPF0246 family.</text>
</comment>
<evidence type="ECO:0000313" key="2">
    <source>
        <dbReference type="EMBL" id="MCP9612225.1"/>
    </source>
</evidence>
<gene>
    <name evidence="2" type="ORF">NMU02_08985</name>
</gene>
<name>A0ABT1MHW6_9BACT</name>
<comment type="caution">
    <text evidence="2">The sequence shown here is derived from an EMBL/GenBank/DDBJ whole genome shotgun (WGS) entry which is preliminary data.</text>
</comment>
<proteinExistence type="inferred from homology"/>
<dbReference type="Pfam" id="PF03883">
    <property type="entry name" value="H2O2_YaaD"/>
    <property type="match status" value="1"/>
</dbReference>
<evidence type="ECO:0000313" key="3">
    <source>
        <dbReference type="Proteomes" id="UP001205603"/>
    </source>
</evidence>
<protein>
    <recommendedName>
        <fullName evidence="1">UPF0246 protein NMU02_08985</fullName>
    </recommendedName>
</protein>
<reference evidence="2 3" key="1">
    <citation type="submission" date="2022-07" db="EMBL/GenBank/DDBJ databases">
        <title>Fecal culturing of patients with breast cancer.</title>
        <authorList>
            <person name="Teng N.M.Y."/>
            <person name="Kiu R."/>
            <person name="Evans R."/>
            <person name="Baker D.J."/>
            <person name="Zenner C."/>
            <person name="Robinson S.D."/>
            <person name="Hall L.J."/>
        </authorList>
    </citation>
    <scope>NUCLEOTIDE SEQUENCE [LARGE SCALE GENOMIC DNA]</scope>
    <source>
        <strain evidence="2 3">LH1063</strain>
    </source>
</reference>